<dbReference type="InterPro" id="IPR047809">
    <property type="entry name" value="COQ7_proteobact"/>
</dbReference>
<evidence type="ECO:0000256" key="7">
    <source>
        <dbReference type="ARBA" id="ARBA00023033"/>
    </source>
</evidence>
<feature type="binding site" evidence="9">
    <location>
        <position position="93"/>
    </location>
    <ligand>
        <name>Fe cation</name>
        <dbReference type="ChEBI" id="CHEBI:24875"/>
        <label>1</label>
    </ligand>
</feature>
<dbReference type="RefSeq" id="WP_055461445.1">
    <property type="nucleotide sequence ID" value="NZ_CYHG01000001.1"/>
</dbReference>
<dbReference type="GO" id="GO:0005886">
    <property type="term" value="C:plasma membrane"/>
    <property type="evidence" value="ECO:0007669"/>
    <property type="project" value="UniProtKB-SubCell"/>
</dbReference>
<evidence type="ECO:0000313" key="11">
    <source>
        <dbReference type="Proteomes" id="UP000182769"/>
    </source>
</evidence>
<comment type="function">
    <text evidence="9">Catalyzes the hydroxylation of 2-nonaprenyl-3-methyl-6-methoxy-1,4-benzoquinol during ubiquinone biosynthesis.</text>
</comment>
<dbReference type="NCBIfam" id="NF033656">
    <property type="entry name" value="DMQ_monoox_COQ7"/>
    <property type="match status" value="1"/>
</dbReference>
<dbReference type="InterPro" id="IPR012347">
    <property type="entry name" value="Ferritin-like"/>
</dbReference>
<protein>
    <recommendedName>
        <fullName evidence="9">3-demethoxyubiquinol 3-hydroxylase</fullName>
        <shortName evidence="9">DMQ hydroxylase</shortName>
        <ecNumber evidence="9">1.14.99.60</ecNumber>
    </recommendedName>
    <alternativeName>
        <fullName evidence="9">2-nonaprenyl-3-methyl-6-methoxy-1,4-benzoquinol hydroxylase</fullName>
    </alternativeName>
</protein>
<dbReference type="GO" id="GO:0006744">
    <property type="term" value="P:ubiquinone biosynthetic process"/>
    <property type="evidence" value="ECO:0007669"/>
    <property type="project" value="UniProtKB-UniRule"/>
</dbReference>
<evidence type="ECO:0000256" key="2">
    <source>
        <dbReference type="ARBA" id="ARBA00022475"/>
    </source>
</evidence>
<feature type="binding site" evidence="9">
    <location>
        <position position="177"/>
    </location>
    <ligand>
        <name>Fe cation</name>
        <dbReference type="ChEBI" id="CHEBI:24875"/>
        <label>2</label>
    </ligand>
</feature>
<dbReference type="Proteomes" id="UP000182769">
    <property type="component" value="Unassembled WGS sequence"/>
</dbReference>
<evidence type="ECO:0000313" key="10">
    <source>
        <dbReference type="EMBL" id="CUB02482.1"/>
    </source>
</evidence>
<dbReference type="InterPro" id="IPR011566">
    <property type="entry name" value="Ubq_synth_Coq7"/>
</dbReference>
<comment type="similarity">
    <text evidence="9">Belongs to the COQ7 family.</text>
</comment>
<dbReference type="EMBL" id="CYHG01000001">
    <property type="protein sequence ID" value="CUB02482.1"/>
    <property type="molecule type" value="Genomic_DNA"/>
</dbReference>
<dbReference type="HAMAP" id="MF_01658">
    <property type="entry name" value="COQ7"/>
    <property type="match status" value="1"/>
</dbReference>
<dbReference type="CDD" id="cd01042">
    <property type="entry name" value="DMQH"/>
    <property type="match status" value="1"/>
</dbReference>
<reference evidence="11" key="1">
    <citation type="submission" date="2015-08" db="EMBL/GenBank/DDBJ databases">
        <authorList>
            <person name="Varghese N."/>
        </authorList>
    </citation>
    <scope>NUCLEOTIDE SEQUENCE [LARGE SCALE GENOMIC DNA]</scope>
    <source>
        <strain evidence="11">JCM 18476</strain>
    </source>
</reference>
<evidence type="ECO:0000256" key="1">
    <source>
        <dbReference type="ARBA" id="ARBA00004749"/>
    </source>
</evidence>
<keyword evidence="6 9" id="KW-0408">Iron</keyword>
<name>A0A0K6IGK7_9GAMM</name>
<dbReference type="EC" id="1.14.99.60" evidence="9"/>
<evidence type="ECO:0000256" key="9">
    <source>
        <dbReference type="HAMAP-Rule" id="MF_01658"/>
    </source>
</evidence>
<feature type="binding site" evidence="9">
    <location>
        <position position="142"/>
    </location>
    <ligand>
        <name>Fe cation</name>
        <dbReference type="ChEBI" id="CHEBI:24875"/>
        <label>2</label>
    </ligand>
</feature>
<dbReference type="OrthoDB" id="5192789at2"/>
<comment type="cofactor">
    <cofactor evidence="9">
        <name>Fe cation</name>
        <dbReference type="ChEBI" id="CHEBI:24875"/>
    </cofactor>
    <text evidence="9">Binds 2 iron ions per subunit.</text>
</comment>
<keyword evidence="5 9" id="KW-0560">Oxidoreductase</keyword>
<keyword evidence="7 9" id="KW-0503">Monooxygenase</keyword>
<dbReference type="PANTHER" id="PTHR11237">
    <property type="entry name" value="COENZYME Q10 BIOSYNTHESIS PROTEIN 7"/>
    <property type="match status" value="1"/>
</dbReference>
<keyword evidence="4 9" id="KW-0479">Metal-binding</keyword>
<organism evidence="10 11">
    <name type="scientific">Marinomonas fungiae</name>
    <dbReference type="NCBI Taxonomy" id="1137284"/>
    <lineage>
        <taxon>Bacteria</taxon>
        <taxon>Pseudomonadati</taxon>
        <taxon>Pseudomonadota</taxon>
        <taxon>Gammaproteobacteria</taxon>
        <taxon>Oceanospirillales</taxon>
        <taxon>Oceanospirillaceae</taxon>
        <taxon>Marinomonas</taxon>
    </lineage>
</organism>
<keyword evidence="10" id="KW-0830">Ubiquinone</keyword>
<comment type="subcellular location">
    <subcellularLocation>
        <location evidence="9">Cell membrane</location>
        <topology evidence="9">Peripheral membrane protein</topology>
    </subcellularLocation>
</comment>
<dbReference type="InterPro" id="IPR009078">
    <property type="entry name" value="Ferritin-like_SF"/>
</dbReference>
<dbReference type="GO" id="GO:0046872">
    <property type="term" value="F:metal ion binding"/>
    <property type="evidence" value="ECO:0007669"/>
    <property type="project" value="UniProtKB-KW"/>
</dbReference>
<dbReference type="STRING" id="1137284.GCA_001418205_00316"/>
<dbReference type="AlphaFoldDB" id="A0A0K6IGK7"/>
<comment type="catalytic activity">
    <reaction evidence="9">
        <text>a 5-methoxy-2-methyl-3-(all-trans-polyprenyl)benzene-1,4-diol + AH2 + O2 = a 3-demethylubiquinol + A + H2O</text>
        <dbReference type="Rhea" id="RHEA:50908"/>
        <dbReference type="Rhea" id="RHEA-COMP:10859"/>
        <dbReference type="Rhea" id="RHEA-COMP:10914"/>
        <dbReference type="ChEBI" id="CHEBI:13193"/>
        <dbReference type="ChEBI" id="CHEBI:15377"/>
        <dbReference type="ChEBI" id="CHEBI:15379"/>
        <dbReference type="ChEBI" id="CHEBI:17499"/>
        <dbReference type="ChEBI" id="CHEBI:84167"/>
        <dbReference type="ChEBI" id="CHEBI:84422"/>
        <dbReference type="EC" id="1.14.99.60"/>
    </reaction>
</comment>
<proteinExistence type="inferred from homology"/>
<dbReference type="GO" id="GO:0008682">
    <property type="term" value="F:3-demethoxyubiquinol 3-hydroxylase activity"/>
    <property type="evidence" value="ECO:0007669"/>
    <property type="project" value="UniProtKB-EC"/>
</dbReference>
<feature type="binding site" evidence="9">
    <location>
        <position position="174"/>
    </location>
    <ligand>
        <name>Fe cation</name>
        <dbReference type="ChEBI" id="CHEBI:24875"/>
        <label>2</label>
    </ligand>
</feature>
<keyword evidence="11" id="KW-1185">Reference proteome</keyword>
<accession>A0A0K6IGK7</accession>
<evidence type="ECO:0000256" key="3">
    <source>
        <dbReference type="ARBA" id="ARBA00022688"/>
    </source>
</evidence>
<evidence type="ECO:0000256" key="6">
    <source>
        <dbReference type="ARBA" id="ARBA00023004"/>
    </source>
</evidence>
<feature type="binding site" evidence="9">
    <location>
        <position position="90"/>
    </location>
    <ligand>
        <name>Fe cation</name>
        <dbReference type="ChEBI" id="CHEBI:24875"/>
        <label>1</label>
    </ligand>
</feature>
<dbReference type="Pfam" id="PF03232">
    <property type="entry name" value="COQ7"/>
    <property type="match status" value="1"/>
</dbReference>
<comment type="pathway">
    <text evidence="1 9">Cofactor biosynthesis; ubiquinone biosynthesis.</text>
</comment>
<evidence type="ECO:0000256" key="4">
    <source>
        <dbReference type="ARBA" id="ARBA00022723"/>
    </source>
</evidence>
<dbReference type="Gene3D" id="1.20.1260.10">
    <property type="match status" value="1"/>
</dbReference>
<dbReference type="SUPFAM" id="SSF47240">
    <property type="entry name" value="Ferritin-like"/>
    <property type="match status" value="1"/>
</dbReference>
<keyword evidence="8 9" id="KW-0472">Membrane</keyword>
<dbReference type="PANTHER" id="PTHR11237:SF4">
    <property type="entry name" value="5-DEMETHOXYUBIQUINONE HYDROXYLASE, MITOCHONDRIAL"/>
    <property type="match status" value="1"/>
</dbReference>
<feature type="binding site" evidence="9">
    <location>
        <position position="174"/>
    </location>
    <ligand>
        <name>Fe cation</name>
        <dbReference type="ChEBI" id="CHEBI:24875"/>
        <label>1</label>
    </ligand>
</feature>
<keyword evidence="2 9" id="KW-1003">Cell membrane</keyword>
<evidence type="ECO:0000256" key="8">
    <source>
        <dbReference type="ARBA" id="ARBA00023136"/>
    </source>
</evidence>
<dbReference type="UniPathway" id="UPA00232"/>
<feature type="binding site" evidence="9">
    <location>
        <position position="60"/>
    </location>
    <ligand>
        <name>Fe cation</name>
        <dbReference type="ChEBI" id="CHEBI:24875"/>
        <label>1</label>
    </ligand>
</feature>
<gene>
    <name evidence="9" type="primary">coq7</name>
    <name evidence="10" type="ORF">Ga0061065_101315</name>
</gene>
<keyword evidence="3 9" id="KW-0831">Ubiquinone biosynthesis</keyword>
<evidence type="ECO:0000256" key="5">
    <source>
        <dbReference type="ARBA" id="ARBA00023002"/>
    </source>
</evidence>
<sequence length="211" mass="23432">MLLTKLDKAVIQFDRALQTLVPKVAKAARPSPALQHPEALLEPTEQRHAIGLMRINHTGEVCAQALYAGQATTAKLEMVRAEMEHAADEEVDHLVWCEERLYELGSRPSVLNPLFYGASFCIGAGAGMISDKLSLGFVAATEDQVCLHLDKHMAALPEQDQRSRAILEQMHIDEAKHKQMALDSGGYEFPQPVMRVMTLVSKVMTHSTYRI</sequence>
<feature type="binding site" evidence="9">
    <location>
        <position position="90"/>
    </location>
    <ligand>
        <name>Fe cation</name>
        <dbReference type="ChEBI" id="CHEBI:24875"/>
        <label>2</label>
    </ligand>
</feature>